<reference evidence="3" key="1">
    <citation type="journal article" date="2012" name="PLoS Genet.">
        <title>The genomes of the fungal plant pathogens Cladosporium fulvum and Dothistroma septosporum reveal adaptation to different hosts and lifestyles but also signatures of common ancestry.</title>
        <authorList>
            <person name="de Wit P.J.G.M."/>
            <person name="van der Burgt A."/>
            <person name="Oekmen B."/>
            <person name="Stergiopoulos I."/>
            <person name="Abd-Elsalam K.A."/>
            <person name="Aerts A.L."/>
            <person name="Bahkali A.H."/>
            <person name="Beenen H.G."/>
            <person name="Chettri P."/>
            <person name="Cox M.P."/>
            <person name="Datema E."/>
            <person name="de Vries R.P."/>
            <person name="Dhillon B."/>
            <person name="Ganley A.R."/>
            <person name="Griffiths S.A."/>
            <person name="Guo Y."/>
            <person name="Hamelin R.C."/>
            <person name="Henrissat B."/>
            <person name="Kabir M.S."/>
            <person name="Jashni M.K."/>
            <person name="Kema G."/>
            <person name="Klaubauf S."/>
            <person name="Lapidus A."/>
            <person name="Levasseur A."/>
            <person name="Lindquist E."/>
            <person name="Mehrabi R."/>
            <person name="Ohm R.A."/>
            <person name="Owen T.J."/>
            <person name="Salamov A."/>
            <person name="Schwelm A."/>
            <person name="Schijlen E."/>
            <person name="Sun H."/>
            <person name="van den Burg H.A."/>
            <person name="van Ham R.C.H.J."/>
            <person name="Zhang S."/>
            <person name="Goodwin S.B."/>
            <person name="Grigoriev I.V."/>
            <person name="Collemare J."/>
            <person name="Bradshaw R.E."/>
        </authorList>
    </citation>
    <scope>NUCLEOTIDE SEQUENCE [LARGE SCALE GENOMIC DNA]</scope>
    <source>
        <strain evidence="3">NZE10 / CBS 128990</strain>
    </source>
</reference>
<dbReference type="OrthoDB" id="4132249at2759"/>
<dbReference type="Proteomes" id="UP000016933">
    <property type="component" value="Unassembled WGS sequence"/>
</dbReference>
<proteinExistence type="predicted"/>
<name>N1PWB6_DOTSN</name>
<keyword evidence="3" id="KW-1185">Reference proteome</keyword>
<reference evidence="2 3" key="2">
    <citation type="journal article" date="2012" name="PLoS Pathog.">
        <title>Diverse lifestyles and strategies of plant pathogenesis encoded in the genomes of eighteen Dothideomycetes fungi.</title>
        <authorList>
            <person name="Ohm R.A."/>
            <person name="Feau N."/>
            <person name="Henrissat B."/>
            <person name="Schoch C.L."/>
            <person name="Horwitz B.A."/>
            <person name="Barry K.W."/>
            <person name="Condon B.J."/>
            <person name="Copeland A.C."/>
            <person name="Dhillon B."/>
            <person name="Glaser F."/>
            <person name="Hesse C.N."/>
            <person name="Kosti I."/>
            <person name="LaButti K."/>
            <person name="Lindquist E.A."/>
            <person name="Lucas S."/>
            <person name="Salamov A.A."/>
            <person name="Bradshaw R.E."/>
            <person name="Ciuffetti L."/>
            <person name="Hamelin R.C."/>
            <person name="Kema G.H.J."/>
            <person name="Lawrence C."/>
            <person name="Scott J.A."/>
            <person name="Spatafora J.W."/>
            <person name="Turgeon B.G."/>
            <person name="de Wit P.J.G.M."/>
            <person name="Zhong S."/>
            <person name="Goodwin S.B."/>
            <person name="Grigoriev I.V."/>
        </authorList>
    </citation>
    <scope>NUCLEOTIDE SEQUENCE [LARGE SCALE GENOMIC DNA]</scope>
    <source>
        <strain evidence="3">NZE10 / CBS 128990</strain>
    </source>
</reference>
<dbReference type="AlphaFoldDB" id="N1PWB6"/>
<accession>N1PWB6</accession>
<organism evidence="2 3">
    <name type="scientific">Dothistroma septosporum (strain NZE10 / CBS 128990)</name>
    <name type="common">Red band needle blight fungus</name>
    <name type="synonym">Mycosphaerella pini</name>
    <dbReference type="NCBI Taxonomy" id="675120"/>
    <lineage>
        <taxon>Eukaryota</taxon>
        <taxon>Fungi</taxon>
        <taxon>Dikarya</taxon>
        <taxon>Ascomycota</taxon>
        <taxon>Pezizomycotina</taxon>
        <taxon>Dothideomycetes</taxon>
        <taxon>Dothideomycetidae</taxon>
        <taxon>Mycosphaerellales</taxon>
        <taxon>Mycosphaerellaceae</taxon>
        <taxon>Dothistroma</taxon>
    </lineage>
</organism>
<evidence type="ECO:0000256" key="1">
    <source>
        <dbReference type="SAM" id="MobiDB-lite"/>
    </source>
</evidence>
<evidence type="ECO:0000313" key="2">
    <source>
        <dbReference type="EMBL" id="EME47677.1"/>
    </source>
</evidence>
<protein>
    <submittedName>
        <fullName evidence="2">Uncharacterized protein</fullName>
    </submittedName>
</protein>
<gene>
    <name evidence="2" type="ORF">DOTSEDRAFT_69586</name>
</gene>
<evidence type="ECO:0000313" key="3">
    <source>
        <dbReference type="Proteomes" id="UP000016933"/>
    </source>
</evidence>
<dbReference type="EMBL" id="KB446536">
    <property type="protein sequence ID" value="EME47677.1"/>
    <property type="molecule type" value="Genomic_DNA"/>
</dbReference>
<sequence length="140" mass="15769">MRLDGLQGRLLSTAQQDSYFPEVLDGTRIGCEPQRSPDAVPCLLDEGQINFKFDFVVQTSLMPALGGRIKIRIEGGRSLEIQPRLPMNDHDLRPLRIPTELELKSRRSSTRGGSRKSEARMASRSSLNSRYVTRDIKSEP</sequence>
<feature type="compositionally biased region" description="Basic and acidic residues" evidence="1">
    <location>
        <begin position="87"/>
        <end position="105"/>
    </location>
</feature>
<dbReference type="HOGENOM" id="CLU_1835126_0_0_1"/>
<feature type="region of interest" description="Disordered" evidence="1">
    <location>
        <begin position="84"/>
        <end position="140"/>
    </location>
</feature>